<evidence type="ECO:0000313" key="1">
    <source>
        <dbReference type="EMBL" id="OWR54754.1"/>
    </source>
</evidence>
<evidence type="ECO:0000313" key="2">
    <source>
        <dbReference type="Proteomes" id="UP000007151"/>
    </source>
</evidence>
<dbReference type="EMBL" id="AGBW02007685">
    <property type="protein sequence ID" value="OWR54754.1"/>
    <property type="molecule type" value="Genomic_DNA"/>
</dbReference>
<gene>
    <name evidence="1" type="ORF">KGM_211738A</name>
</gene>
<feature type="non-terminal residue" evidence="1">
    <location>
        <position position="11"/>
    </location>
</feature>
<proteinExistence type="predicted"/>
<protein>
    <submittedName>
        <fullName evidence="1">Uncharacterized protein</fullName>
    </submittedName>
</protein>
<sequence>MSCPGKETHGS</sequence>
<name>A0A212FLX7_DANPL</name>
<reference evidence="1 2" key="1">
    <citation type="journal article" date="2011" name="Cell">
        <title>The monarch butterfly genome yields insights into long-distance migration.</title>
        <authorList>
            <person name="Zhan S."/>
            <person name="Merlin C."/>
            <person name="Boore J.L."/>
            <person name="Reppert S.M."/>
        </authorList>
    </citation>
    <scope>NUCLEOTIDE SEQUENCE [LARGE SCALE GENOMIC DNA]</scope>
    <source>
        <strain evidence="1">F-2</strain>
    </source>
</reference>
<dbReference type="Proteomes" id="UP000007151">
    <property type="component" value="Unassembled WGS sequence"/>
</dbReference>
<dbReference type="KEGG" id="dpl:KGM_211738A"/>
<comment type="caution">
    <text evidence="1">The sequence shown here is derived from an EMBL/GenBank/DDBJ whole genome shotgun (WGS) entry which is preliminary data.</text>
</comment>
<dbReference type="InParanoid" id="A0A212FLX7"/>
<organism evidence="1 2">
    <name type="scientific">Danaus plexippus plexippus</name>
    <dbReference type="NCBI Taxonomy" id="278856"/>
    <lineage>
        <taxon>Eukaryota</taxon>
        <taxon>Metazoa</taxon>
        <taxon>Ecdysozoa</taxon>
        <taxon>Arthropoda</taxon>
        <taxon>Hexapoda</taxon>
        <taxon>Insecta</taxon>
        <taxon>Pterygota</taxon>
        <taxon>Neoptera</taxon>
        <taxon>Endopterygota</taxon>
        <taxon>Lepidoptera</taxon>
        <taxon>Glossata</taxon>
        <taxon>Ditrysia</taxon>
        <taxon>Papilionoidea</taxon>
        <taxon>Nymphalidae</taxon>
        <taxon>Danainae</taxon>
        <taxon>Danaini</taxon>
        <taxon>Danaina</taxon>
        <taxon>Danaus</taxon>
        <taxon>Danaus</taxon>
    </lineage>
</organism>
<keyword evidence="2" id="KW-1185">Reference proteome</keyword>
<accession>A0A212FLX7</accession>